<dbReference type="GO" id="GO:0061630">
    <property type="term" value="F:ubiquitin protein ligase activity"/>
    <property type="evidence" value="ECO:0007669"/>
    <property type="project" value="InterPro"/>
</dbReference>
<keyword evidence="1" id="KW-0479">Metal-binding</keyword>
<evidence type="ECO:0000256" key="2">
    <source>
        <dbReference type="SAM" id="MobiDB-lite"/>
    </source>
</evidence>
<dbReference type="InterPro" id="IPR007527">
    <property type="entry name" value="Znf_SWIM"/>
</dbReference>
<dbReference type="InterPro" id="IPR039903">
    <property type="entry name" value="Zswim2"/>
</dbReference>
<dbReference type="AlphaFoldDB" id="A0A2H3CIZ8"/>
<proteinExistence type="predicted"/>
<dbReference type="STRING" id="1076256.A0A2H3CIZ8"/>
<protein>
    <recommendedName>
        <fullName evidence="3">SWIM-type domain-containing protein</fullName>
    </recommendedName>
</protein>
<dbReference type="PANTHER" id="PTHR21540">
    <property type="entry name" value="RING FINGER AND SWIM DOMAIN-CONTAINING PROTEIN 2"/>
    <property type="match status" value="1"/>
</dbReference>
<keyword evidence="1" id="KW-0863">Zinc-finger</keyword>
<gene>
    <name evidence="4" type="ORF">ARMSODRAFT_948567</name>
</gene>
<keyword evidence="5" id="KW-1185">Reference proteome</keyword>
<feature type="region of interest" description="Disordered" evidence="2">
    <location>
        <begin position="109"/>
        <end position="138"/>
    </location>
</feature>
<evidence type="ECO:0000313" key="5">
    <source>
        <dbReference type="Proteomes" id="UP000218334"/>
    </source>
</evidence>
<evidence type="ECO:0000256" key="1">
    <source>
        <dbReference type="PROSITE-ProRule" id="PRU00325"/>
    </source>
</evidence>
<accession>A0A2H3CIZ8</accession>
<dbReference type="PROSITE" id="PS50966">
    <property type="entry name" value="ZF_SWIM"/>
    <property type="match status" value="1"/>
</dbReference>
<dbReference type="Pfam" id="PF04434">
    <property type="entry name" value="SWIM"/>
    <property type="match status" value="1"/>
</dbReference>
<feature type="compositionally biased region" description="Basic and acidic residues" evidence="2">
    <location>
        <begin position="129"/>
        <end position="138"/>
    </location>
</feature>
<feature type="domain" description="SWIM-type" evidence="3">
    <location>
        <begin position="44"/>
        <end position="76"/>
    </location>
</feature>
<evidence type="ECO:0000259" key="3">
    <source>
        <dbReference type="PROSITE" id="PS50966"/>
    </source>
</evidence>
<evidence type="ECO:0000313" key="4">
    <source>
        <dbReference type="EMBL" id="PBK76737.1"/>
    </source>
</evidence>
<name>A0A2H3CIZ8_9AGAR</name>
<dbReference type="EMBL" id="KZ293416">
    <property type="protein sequence ID" value="PBK76737.1"/>
    <property type="molecule type" value="Genomic_DNA"/>
</dbReference>
<sequence>MSMITYEISDRMGRAKDTKVEQRTQLPDGTGDAFVMLGSHGMKWKVTVNHTPSCTCPDYYSGRPCKHLIHVFLYTLKVLQTDPVWLNRHLSATDLQRLLGRPVTAVSIPPATPTPSLKRPGAVVPGSHVGERPTKRARMDSSALLDGLSQEEKDDLLGQAAARDPEVAKMIAEAKKAHAEKVLVFSREVGQADNVLHSLDDLRPRHQYDHSHEVSEGIDKIIEKILFHINDDASHGTCKNAASAIISIASETLSLGGEIGKCVLQGPLPYCDALERIFEHLDIADCGDLIEDIQGLGESFDEYGMDEFSQLAERLKEEHDDALSG</sequence>
<reference evidence="5" key="1">
    <citation type="journal article" date="2017" name="Nat. Ecol. Evol.">
        <title>Genome expansion and lineage-specific genetic innovations in the forest pathogenic fungi Armillaria.</title>
        <authorList>
            <person name="Sipos G."/>
            <person name="Prasanna A.N."/>
            <person name="Walter M.C."/>
            <person name="O'Connor E."/>
            <person name="Balint B."/>
            <person name="Krizsan K."/>
            <person name="Kiss B."/>
            <person name="Hess J."/>
            <person name="Varga T."/>
            <person name="Slot J."/>
            <person name="Riley R."/>
            <person name="Boka B."/>
            <person name="Rigling D."/>
            <person name="Barry K."/>
            <person name="Lee J."/>
            <person name="Mihaltcheva S."/>
            <person name="LaButti K."/>
            <person name="Lipzen A."/>
            <person name="Waldron R."/>
            <person name="Moloney N.M."/>
            <person name="Sperisen C."/>
            <person name="Kredics L."/>
            <person name="Vagvoelgyi C."/>
            <person name="Patrignani A."/>
            <person name="Fitzpatrick D."/>
            <person name="Nagy I."/>
            <person name="Doyle S."/>
            <person name="Anderson J.B."/>
            <person name="Grigoriev I.V."/>
            <person name="Gueldener U."/>
            <person name="Muensterkoetter M."/>
            <person name="Nagy L.G."/>
        </authorList>
    </citation>
    <scope>NUCLEOTIDE SEQUENCE [LARGE SCALE GENOMIC DNA]</scope>
    <source>
        <strain evidence="5">28-4</strain>
    </source>
</reference>
<dbReference type="Proteomes" id="UP000218334">
    <property type="component" value="Unassembled WGS sequence"/>
</dbReference>
<organism evidence="4 5">
    <name type="scientific">Armillaria solidipes</name>
    <dbReference type="NCBI Taxonomy" id="1076256"/>
    <lineage>
        <taxon>Eukaryota</taxon>
        <taxon>Fungi</taxon>
        <taxon>Dikarya</taxon>
        <taxon>Basidiomycota</taxon>
        <taxon>Agaricomycotina</taxon>
        <taxon>Agaricomycetes</taxon>
        <taxon>Agaricomycetidae</taxon>
        <taxon>Agaricales</taxon>
        <taxon>Marasmiineae</taxon>
        <taxon>Physalacriaceae</taxon>
        <taxon>Armillaria</taxon>
    </lineage>
</organism>
<dbReference type="PANTHER" id="PTHR21540:SF0">
    <property type="entry name" value="PHD FAMILY PROTEIN"/>
    <property type="match status" value="1"/>
</dbReference>
<keyword evidence="1" id="KW-0862">Zinc</keyword>
<dbReference type="GO" id="GO:0008270">
    <property type="term" value="F:zinc ion binding"/>
    <property type="evidence" value="ECO:0007669"/>
    <property type="project" value="UniProtKB-KW"/>
</dbReference>